<evidence type="ECO:0000313" key="2">
    <source>
        <dbReference type="Proteomes" id="UP001500751"/>
    </source>
</evidence>
<comment type="caution">
    <text evidence="1">The sequence shown here is derived from an EMBL/GenBank/DDBJ whole genome shotgun (WGS) entry which is preliminary data.</text>
</comment>
<reference evidence="2" key="1">
    <citation type="journal article" date="2019" name="Int. J. Syst. Evol. Microbiol.">
        <title>The Global Catalogue of Microorganisms (GCM) 10K type strain sequencing project: providing services to taxonomists for standard genome sequencing and annotation.</title>
        <authorList>
            <consortium name="The Broad Institute Genomics Platform"/>
            <consortium name="The Broad Institute Genome Sequencing Center for Infectious Disease"/>
            <person name="Wu L."/>
            <person name="Ma J."/>
        </authorList>
    </citation>
    <scope>NUCLEOTIDE SEQUENCE [LARGE SCALE GENOMIC DNA]</scope>
    <source>
        <strain evidence="2">JCM 16014</strain>
    </source>
</reference>
<dbReference type="Proteomes" id="UP001500751">
    <property type="component" value="Unassembled WGS sequence"/>
</dbReference>
<accession>A0ABP5GS82</accession>
<evidence type="ECO:0000313" key="1">
    <source>
        <dbReference type="EMBL" id="GAA2048933.1"/>
    </source>
</evidence>
<organism evidence="1 2">
    <name type="scientific">Catenulispora yoronensis</name>
    <dbReference type="NCBI Taxonomy" id="450799"/>
    <lineage>
        <taxon>Bacteria</taxon>
        <taxon>Bacillati</taxon>
        <taxon>Actinomycetota</taxon>
        <taxon>Actinomycetes</taxon>
        <taxon>Catenulisporales</taxon>
        <taxon>Catenulisporaceae</taxon>
        <taxon>Catenulispora</taxon>
    </lineage>
</organism>
<gene>
    <name evidence="1" type="ORF">GCM10009839_63360</name>
</gene>
<proteinExistence type="predicted"/>
<dbReference type="EMBL" id="BAAAQN010000046">
    <property type="protein sequence ID" value="GAA2048933.1"/>
    <property type="molecule type" value="Genomic_DNA"/>
</dbReference>
<sequence>MWIYPYCTILGIVLKALRGLNAHYSLDTLAEAYAELREAAGIDVRGTT</sequence>
<protein>
    <submittedName>
        <fullName evidence="1">Uncharacterized protein</fullName>
    </submittedName>
</protein>
<name>A0ABP5GS82_9ACTN</name>
<keyword evidence="2" id="KW-1185">Reference proteome</keyword>